<dbReference type="SMART" id="SM00650">
    <property type="entry name" value="rADc"/>
    <property type="match status" value="1"/>
</dbReference>
<evidence type="ECO:0000313" key="10">
    <source>
        <dbReference type="EMBL" id="KAF6205728.1"/>
    </source>
</evidence>
<dbReference type="Pfam" id="PF00398">
    <property type="entry name" value="RrnaAD"/>
    <property type="match status" value="1"/>
</dbReference>
<dbReference type="GO" id="GO:0034246">
    <property type="term" value="F:mitochondrial transcription factor activity"/>
    <property type="evidence" value="ECO:0007669"/>
    <property type="project" value="TreeGrafter"/>
</dbReference>
<dbReference type="InterPro" id="IPR029063">
    <property type="entry name" value="SAM-dependent_MTases_sf"/>
</dbReference>
<evidence type="ECO:0000256" key="6">
    <source>
        <dbReference type="PROSITE-ProRule" id="PRU01026"/>
    </source>
</evidence>
<feature type="binding site" evidence="6">
    <location>
        <position position="54"/>
    </location>
    <ligand>
        <name>S-adenosyl-L-methionine</name>
        <dbReference type="ChEBI" id="CHEBI:59789"/>
    </ligand>
</feature>
<feature type="domain" description="Ribosomal RNA adenine methylase transferase N-terminal" evidence="9">
    <location>
        <begin position="118"/>
        <end position="275"/>
    </location>
</feature>
<dbReference type="GO" id="GO:0005759">
    <property type="term" value="C:mitochondrial matrix"/>
    <property type="evidence" value="ECO:0007669"/>
    <property type="project" value="TreeGrafter"/>
</dbReference>
<dbReference type="Gene3D" id="1.10.8.100">
    <property type="entry name" value="Ribosomal RNA adenine dimethylase-like, domain 2"/>
    <property type="match status" value="1"/>
</dbReference>
<dbReference type="InterPro" id="IPR023165">
    <property type="entry name" value="rRNA_Ade_diMease-like_C"/>
</dbReference>
<evidence type="ECO:0000256" key="1">
    <source>
        <dbReference type="ARBA" id="ARBA00004173"/>
    </source>
</evidence>
<dbReference type="PANTHER" id="PTHR11727:SF17">
    <property type="entry name" value="DIMETHYLADENOSINE TRANSFERASE 1, MITOCHONDRIAL"/>
    <property type="match status" value="1"/>
</dbReference>
<dbReference type="InterPro" id="IPR018628">
    <property type="entry name" value="Coa3_CC"/>
</dbReference>
<dbReference type="SUPFAM" id="SSF53335">
    <property type="entry name" value="S-adenosyl-L-methionine-dependent methyltransferases"/>
    <property type="match status" value="1"/>
</dbReference>
<comment type="subcellular location">
    <subcellularLocation>
        <location evidence="1">Mitochondrion</location>
    </subcellularLocation>
</comment>
<keyword evidence="7" id="KW-0698">rRNA processing</keyword>
<gene>
    <name evidence="10" type="ORF">GE061_019901</name>
</gene>
<evidence type="ECO:0000256" key="7">
    <source>
        <dbReference type="RuleBase" id="RU362106"/>
    </source>
</evidence>
<keyword evidence="4 6" id="KW-0949">S-adenosyl-L-methionine</keyword>
<evidence type="ECO:0000313" key="11">
    <source>
        <dbReference type="Proteomes" id="UP000466442"/>
    </source>
</evidence>
<protein>
    <recommendedName>
        <fullName evidence="7">rRNA adenine N(6)-methyltransferase</fullName>
        <ecNumber evidence="7">2.1.1.-</ecNumber>
    </recommendedName>
</protein>
<feature type="transmembrane region" description="Helical" evidence="8">
    <location>
        <begin position="74"/>
        <end position="93"/>
    </location>
</feature>
<comment type="caution">
    <text evidence="10">The sequence shown here is derived from an EMBL/GenBank/DDBJ whole genome shotgun (WGS) entry which is preliminary data.</text>
</comment>
<dbReference type="InterPro" id="IPR020598">
    <property type="entry name" value="rRNA_Ade_methylase_Trfase_N"/>
</dbReference>
<keyword evidence="8" id="KW-0472">Membrane</keyword>
<evidence type="ECO:0000256" key="2">
    <source>
        <dbReference type="ARBA" id="ARBA00022603"/>
    </source>
</evidence>
<evidence type="ECO:0000259" key="9">
    <source>
        <dbReference type="SMART" id="SM00650"/>
    </source>
</evidence>
<dbReference type="EMBL" id="WIXP02000009">
    <property type="protein sequence ID" value="KAF6205728.1"/>
    <property type="molecule type" value="Genomic_DNA"/>
</dbReference>
<dbReference type="AlphaFoldDB" id="A0A8S9XBT6"/>
<dbReference type="Pfam" id="PF09813">
    <property type="entry name" value="Coa3_cc"/>
    <property type="match status" value="1"/>
</dbReference>
<name>A0A8S9XBT6_APOLU</name>
<keyword evidence="8" id="KW-1133">Transmembrane helix</keyword>
<dbReference type="PANTHER" id="PTHR11727">
    <property type="entry name" value="DIMETHYLADENOSINE TRANSFERASE"/>
    <property type="match status" value="1"/>
</dbReference>
<dbReference type="GO" id="GO:0006391">
    <property type="term" value="P:transcription initiation at mitochondrial promoter"/>
    <property type="evidence" value="ECO:0007669"/>
    <property type="project" value="TreeGrafter"/>
</dbReference>
<keyword evidence="5 6" id="KW-0694">RNA-binding</keyword>
<feature type="binding site" evidence="6">
    <location>
        <position position="182"/>
    </location>
    <ligand>
        <name>S-adenosyl-L-methionine</name>
        <dbReference type="ChEBI" id="CHEBI:59789"/>
    </ligand>
</feature>
<dbReference type="InterPro" id="IPR001737">
    <property type="entry name" value="KsgA/Erm"/>
</dbReference>
<evidence type="ECO:0000256" key="3">
    <source>
        <dbReference type="ARBA" id="ARBA00022679"/>
    </source>
</evidence>
<reference evidence="10" key="1">
    <citation type="journal article" date="2021" name="Mol. Ecol. Resour.">
        <title>Apolygus lucorum genome provides insights into omnivorousness and mesophyll feeding.</title>
        <authorList>
            <person name="Liu Y."/>
            <person name="Liu H."/>
            <person name="Wang H."/>
            <person name="Huang T."/>
            <person name="Liu B."/>
            <person name="Yang B."/>
            <person name="Yin L."/>
            <person name="Li B."/>
            <person name="Zhang Y."/>
            <person name="Zhang S."/>
            <person name="Jiang F."/>
            <person name="Zhang X."/>
            <person name="Ren Y."/>
            <person name="Wang B."/>
            <person name="Wang S."/>
            <person name="Lu Y."/>
            <person name="Wu K."/>
            <person name="Fan W."/>
            <person name="Wang G."/>
        </authorList>
    </citation>
    <scope>NUCLEOTIDE SEQUENCE</scope>
    <source>
        <strain evidence="10">12Hb</strain>
    </source>
</reference>
<dbReference type="GO" id="GO:0000179">
    <property type="term" value="F:rRNA (adenine-N6,N6-)-dimethyltransferase activity"/>
    <property type="evidence" value="ECO:0007669"/>
    <property type="project" value="UniProtKB-UniRule"/>
</dbReference>
<accession>A0A8S9XBT6</accession>
<comment type="caution">
    <text evidence="6">Lacks conserved residue(s) required for the propagation of feature annotation.</text>
</comment>
<dbReference type="Gene3D" id="3.40.50.150">
    <property type="entry name" value="Vaccinia Virus protein VP39"/>
    <property type="match status" value="2"/>
</dbReference>
<dbReference type="OrthoDB" id="16079at2759"/>
<evidence type="ECO:0000256" key="4">
    <source>
        <dbReference type="ARBA" id="ARBA00022691"/>
    </source>
</evidence>
<keyword evidence="8" id="KW-0812">Transmembrane</keyword>
<evidence type="ECO:0000256" key="5">
    <source>
        <dbReference type="ARBA" id="ARBA00022884"/>
    </source>
</evidence>
<organism evidence="10 11">
    <name type="scientific">Apolygus lucorum</name>
    <name type="common">Small green plant bug</name>
    <name type="synonym">Lygocoris lucorum</name>
    <dbReference type="NCBI Taxonomy" id="248454"/>
    <lineage>
        <taxon>Eukaryota</taxon>
        <taxon>Metazoa</taxon>
        <taxon>Ecdysozoa</taxon>
        <taxon>Arthropoda</taxon>
        <taxon>Hexapoda</taxon>
        <taxon>Insecta</taxon>
        <taxon>Pterygota</taxon>
        <taxon>Neoptera</taxon>
        <taxon>Paraneoptera</taxon>
        <taxon>Hemiptera</taxon>
        <taxon>Heteroptera</taxon>
        <taxon>Panheteroptera</taxon>
        <taxon>Cimicomorpha</taxon>
        <taxon>Miridae</taxon>
        <taxon>Mirini</taxon>
        <taxon>Apolygus</taxon>
    </lineage>
</organism>
<keyword evidence="2 6" id="KW-0489">Methyltransferase</keyword>
<dbReference type="Proteomes" id="UP000466442">
    <property type="component" value="Linkage Group LG9"/>
</dbReference>
<evidence type="ECO:0000256" key="8">
    <source>
        <dbReference type="SAM" id="Phobius"/>
    </source>
</evidence>
<keyword evidence="11" id="KW-1185">Reference proteome</keyword>
<feature type="binding site" evidence="6">
    <location>
        <position position="152"/>
    </location>
    <ligand>
        <name>S-adenosyl-L-methionine</name>
        <dbReference type="ChEBI" id="CHEBI:59789"/>
    </ligand>
</feature>
<comment type="similarity">
    <text evidence="6 7">Belongs to the class I-like SAM-binding methyltransferase superfamily. rRNA adenine N(6)-methyltransferase family.</text>
</comment>
<keyword evidence="3 6" id="KW-0808">Transferase</keyword>
<dbReference type="PROSITE" id="PS51689">
    <property type="entry name" value="SAM_RNA_A_N6_MT"/>
    <property type="match status" value="1"/>
</dbReference>
<dbReference type="GO" id="GO:0003723">
    <property type="term" value="F:RNA binding"/>
    <property type="evidence" value="ECO:0007669"/>
    <property type="project" value="UniProtKB-UniRule"/>
</dbReference>
<sequence length="382" mass="43638">MQGIARRKRAPPHVFTTFCNKSLNLQFCAMADDRMPKVDISKEANKNIIDFIKLAEKNNLERVRKLQRLRRNNLITAFSLGAGVLGIYGYSIFADILRLYNLRALKQLSQNFIMDTRITDKIVKAAGKIKGGHVCEMLAEASPCAFKIIVGDVLSVNMESLFPPEEAKVWTDAPPNIHLIGNLPFNVATPLIIRWFKNISERSSAWKMGRVQMTLTFQKEVAERMVAPILTKERCRLSIMAQNWCHIEHKFNIPGKAFVPKPDVDVGVVHFVPLVTPIIDLPFDLVEKVARCLFSFRQKFCIKGISTLFPKSTRDDYARRMLDESALPHDLRPFQITLPEVGRLCFAYQRILDESPSLAKYNFRQHLDAELEDILSHEEALK</sequence>
<dbReference type="EC" id="2.1.1.-" evidence="7"/>
<proteinExistence type="inferred from homology"/>